<dbReference type="InterPro" id="IPR013320">
    <property type="entry name" value="ConA-like_dom_sf"/>
</dbReference>
<keyword evidence="1" id="KW-0677">Repeat</keyword>
<comment type="caution">
    <text evidence="4">The sequence shown here is derived from an EMBL/GenBank/DDBJ whole genome shotgun (WGS) entry which is preliminary data.</text>
</comment>
<gene>
    <name evidence="4" type="ORF">PV327_008232</name>
</gene>
<dbReference type="EMBL" id="JAQQBR010001834">
    <property type="protein sequence ID" value="KAK0161820.1"/>
    <property type="molecule type" value="Genomic_DNA"/>
</dbReference>
<feature type="chain" id="PRO_5041317320" description="Thrombospondin-like N-terminal domain-containing protein" evidence="2">
    <location>
        <begin position="21"/>
        <end position="245"/>
    </location>
</feature>
<organism evidence="4 5">
    <name type="scientific">Microctonus hyperodae</name>
    <name type="common">Parasitoid wasp</name>
    <dbReference type="NCBI Taxonomy" id="165561"/>
    <lineage>
        <taxon>Eukaryota</taxon>
        <taxon>Metazoa</taxon>
        <taxon>Ecdysozoa</taxon>
        <taxon>Arthropoda</taxon>
        <taxon>Hexapoda</taxon>
        <taxon>Insecta</taxon>
        <taxon>Pterygota</taxon>
        <taxon>Neoptera</taxon>
        <taxon>Endopterygota</taxon>
        <taxon>Hymenoptera</taxon>
        <taxon>Apocrita</taxon>
        <taxon>Ichneumonoidea</taxon>
        <taxon>Braconidae</taxon>
        <taxon>Euphorinae</taxon>
        <taxon>Microctonus</taxon>
    </lineage>
</organism>
<accession>A0AA39F2N6</accession>
<feature type="domain" description="Thrombospondin-like N-terminal" evidence="3">
    <location>
        <begin position="24"/>
        <end position="225"/>
    </location>
</feature>
<proteinExistence type="predicted"/>
<feature type="signal peptide" evidence="2">
    <location>
        <begin position="1"/>
        <end position="20"/>
    </location>
</feature>
<reference evidence="4" key="2">
    <citation type="submission" date="2023-03" db="EMBL/GenBank/DDBJ databases">
        <authorList>
            <person name="Inwood S.N."/>
            <person name="Skelly J.G."/>
            <person name="Guhlin J."/>
            <person name="Harrop T.W.R."/>
            <person name="Goldson S.G."/>
            <person name="Dearden P.K."/>
        </authorList>
    </citation>
    <scope>NUCLEOTIDE SEQUENCE</scope>
    <source>
        <strain evidence="4">Lincoln</strain>
        <tissue evidence="4">Whole body</tissue>
    </source>
</reference>
<sequence length="245" mass="27986">MLPSFRVVLLIGTLLFYVQADFLGDRRDSVYDLLDAAVRTTDDKNQYTDDGLDGFLAFGFRPGSDVKQPYRLCLPEKLPAEFTIVATLKPMSLRTSYLFAVLNPFDTIVQLGLRISDGPASNQNVSLVYTNSDEHSHSEEVAKFTVPKLTKKWSRIVIRVSTTDVSLYLNCHEMARQRVTRIPQELVFDTASTLYVAQAGPHIQEKYDYEYDLFNLQTIFVIFELPEEINRQNVVIIKENEKCLS</sequence>
<dbReference type="Proteomes" id="UP001168972">
    <property type="component" value="Unassembled WGS sequence"/>
</dbReference>
<dbReference type="Gene3D" id="2.60.120.200">
    <property type="match status" value="1"/>
</dbReference>
<dbReference type="SMART" id="SM00210">
    <property type="entry name" value="TSPN"/>
    <property type="match status" value="1"/>
</dbReference>
<dbReference type="InterPro" id="IPR048287">
    <property type="entry name" value="TSPN-like_N"/>
</dbReference>
<keyword evidence="2" id="KW-0732">Signal</keyword>
<evidence type="ECO:0000259" key="3">
    <source>
        <dbReference type="SMART" id="SM00210"/>
    </source>
</evidence>
<protein>
    <recommendedName>
        <fullName evidence="3">Thrombospondin-like N-terminal domain-containing protein</fullName>
    </recommendedName>
</protein>
<keyword evidence="5" id="KW-1185">Reference proteome</keyword>
<name>A0AA39F2N6_MICHY</name>
<reference evidence="4" key="1">
    <citation type="journal article" date="2023" name="bioRxiv">
        <title>Scaffold-level genome assemblies of two parasitoid biocontrol wasps reveal the parthenogenesis mechanism and an associated novel virus.</title>
        <authorList>
            <person name="Inwood S."/>
            <person name="Skelly J."/>
            <person name="Guhlin J."/>
            <person name="Harrop T."/>
            <person name="Goldson S."/>
            <person name="Dearden P."/>
        </authorList>
    </citation>
    <scope>NUCLEOTIDE SEQUENCE</scope>
    <source>
        <strain evidence="4">Lincoln</strain>
        <tissue evidence="4">Whole body</tissue>
    </source>
</reference>
<dbReference type="SUPFAM" id="SSF49899">
    <property type="entry name" value="Concanavalin A-like lectins/glucanases"/>
    <property type="match status" value="1"/>
</dbReference>
<evidence type="ECO:0000256" key="1">
    <source>
        <dbReference type="ARBA" id="ARBA00022737"/>
    </source>
</evidence>
<evidence type="ECO:0000256" key="2">
    <source>
        <dbReference type="SAM" id="SignalP"/>
    </source>
</evidence>
<evidence type="ECO:0000313" key="4">
    <source>
        <dbReference type="EMBL" id="KAK0161820.1"/>
    </source>
</evidence>
<evidence type="ECO:0000313" key="5">
    <source>
        <dbReference type="Proteomes" id="UP001168972"/>
    </source>
</evidence>
<dbReference type="AlphaFoldDB" id="A0AA39F2N6"/>